<proteinExistence type="predicted"/>
<dbReference type="Proteomes" id="UP001152607">
    <property type="component" value="Unassembled WGS sequence"/>
</dbReference>
<feature type="compositionally biased region" description="Basic and acidic residues" evidence="1">
    <location>
        <begin position="45"/>
        <end position="55"/>
    </location>
</feature>
<dbReference type="AlphaFoldDB" id="A0A9W4UA23"/>
<evidence type="ECO:0000256" key="1">
    <source>
        <dbReference type="SAM" id="MobiDB-lite"/>
    </source>
</evidence>
<sequence>MADARTLLRQQRAARQQQQQKSKPSATPAAAPSSKKRKAVTPDQVEERKRTRTEEDAGVPAGFFDADLEKPIPPISSDQHNEVPAAEPDAQLTIISNPPPQDTAANDELDAFMNEMDQVAETQQKSVNIYSGAVIESAPMTAAEIAAQAREEQSAQRARLDEELEGEHDDAARALQDEFEEMDGLEDRVRRLREQREALRNKPTEVAAVVPDTTQPTTQPKEEQDEGGSESDDDDEDEDWDDWRFRPA</sequence>
<evidence type="ECO:0000313" key="3">
    <source>
        <dbReference type="Proteomes" id="UP001152607"/>
    </source>
</evidence>
<evidence type="ECO:0000313" key="2">
    <source>
        <dbReference type="EMBL" id="CAI6331843.1"/>
    </source>
</evidence>
<feature type="compositionally biased region" description="Basic and acidic residues" evidence="1">
    <location>
        <begin position="149"/>
        <end position="161"/>
    </location>
</feature>
<dbReference type="EMBL" id="CAOQHR010000003">
    <property type="protein sequence ID" value="CAI6331843.1"/>
    <property type="molecule type" value="Genomic_DNA"/>
</dbReference>
<feature type="region of interest" description="Disordered" evidence="1">
    <location>
        <begin position="1"/>
        <end position="85"/>
    </location>
</feature>
<feature type="region of interest" description="Disordered" evidence="1">
    <location>
        <begin position="146"/>
        <end position="180"/>
    </location>
</feature>
<name>A0A9W4UA23_9PLEO</name>
<feature type="region of interest" description="Disordered" evidence="1">
    <location>
        <begin position="196"/>
        <end position="248"/>
    </location>
</feature>
<reference evidence="2" key="1">
    <citation type="submission" date="2023-01" db="EMBL/GenBank/DDBJ databases">
        <authorList>
            <person name="Van Ghelder C."/>
            <person name="Rancurel C."/>
        </authorList>
    </citation>
    <scope>NUCLEOTIDE SEQUENCE</scope>
    <source>
        <strain evidence="2">CNCM I-4278</strain>
    </source>
</reference>
<protein>
    <recommendedName>
        <fullName evidence="4">Zinc finger protein 830</fullName>
    </recommendedName>
</protein>
<comment type="caution">
    <text evidence="2">The sequence shown here is derived from an EMBL/GenBank/DDBJ whole genome shotgun (WGS) entry which is preliminary data.</text>
</comment>
<organism evidence="2 3">
    <name type="scientific">Periconia digitata</name>
    <dbReference type="NCBI Taxonomy" id="1303443"/>
    <lineage>
        <taxon>Eukaryota</taxon>
        <taxon>Fungi</taxon>
        <taxon>Dikarya</taxon>
        <taxon>Ascomycota</taxon>
        <taxon>Pezizomycotina</taxon>
        <taxon>Dothideomycetes</taxon>
        <taxon>Pleosporomycetidae</taxon>
        <taxon>Pleosporales</taxon>
        <taxon>Massarineae</taxon>
        <taxon>Periconiaceae</taxon>
        <taxon>Periconia</taxon>
    </lineage>
</organism>
<evidence type="ECO:0008006" key="4">
    <source>
        <dbReference type="Google" id="ProtNLM"/>
    </source>
</evidence>
<feature type="compositionally biased region" description="Low complexity" evidence="1">
    <location>
        <begin position="1"/>
        <end position="33"/>
    </location>
</feature>
<accession>A0A9W4UA23</accession>
<feature type="compositionally biased region" description="Acidic residues" evidence="1">
    <location>
        <begin position="223"/>
        <end position="241"/>
    </location>
</feature>
<keyword evidence="3" id="KW-1185">Reference proteome</keyword>
<gene>
    <name evidence="2" type="ORF">PDIGIT_LOCUS4872</name>
</gene>
<dbReference type="OrthoDB" id="77607at2759"/>